<dbReference type="InterPro" id="IPR002575">
    <property type="entry name" value="Aminoglycoside_PTrfase"/>
</dbReference>
<dbReference type="RefSeq" id="XP_031944793.1">
    <property type="nucleotide sequence ID" value="XM_032084331.1"/>
</dbReference>
<dbReference type="InterPro" id="IPR011009">
    <property type="entry name" value="Kinase-like_dom_sf"/>
</dbReference>
<keyword evidence="5" id="KW-0496">Mitochondrion</keyword>
<dbReference type="Pfam" id="PF01636">
    <property type="entry name" value="APH"/>
    <property type="match status" value="1"/>
</dbReference>
<gene>
    <name evidence="8" type="ORF">BDV37DRAFT_269248</name>
</gene>
<sequence>MQQGRTPTSRPEGLFKYTSGRWLIDEEHQLAQRYVKFHVNNLCSKAASVFSDSTTCMDIIKIEGNFNKAFLLTMDDGHEVVAKVPCPNAGPPSLTTASEVATLNFLQSRTSIPVPVVFAWSPDPANPVGAEHIIMEKVPGVALGEKWDSMNMLERFEIITQIIQMESELRSMVLSAYGSLYLRDSQHSLPRDFQYHPLPADLDPDGSFCVGPSCHRTAWDGISGTPDEKKYTGPCEVQEHLNRFGRVQSIDEYISLLHKIIKILPILSSNPEVLDVSPPVLWHTDLHLHNIFVAPDNPTTIQGIIDWQSTRSAPLFTQARFPEFLRPPKNYIPGARVPRLPDDFEGLSPEQKEEAKRDNTLASLSKYYELACRGSNEPAYNGMSLDRRLWEPFTPCSLPDCGSLVPLRNALIRLSRGWDNLVLPGVCPFGFTERELERHAEQEEQYSDMLYLWDTVKTGLCTDDTGWVPNDRWDATNEVNRDLFNMYIETMSEEMTPEEAAAMWPFPPVPVTQ</sequence>
<accession>A0A5N7DM57</accession>
<dbReference type="GeneID" id="43669022"/>
<evidence type="ECO:0000256" key="1">
    <source>
        <dbReference type="ARBA" id="ARBA00004173"/>
    </source>
</evidence>
<dbReference type="OrthoDB" id="2831558at2759"/>
<evidence type="ECO:0000313" key="8">
    <source>
        <dbReference type="EMBL" id="KAE8407474.1"/>
    </source>
</evidence>
<dbReference type="PANTHER" id="PTHR36091">
    <property type="entry name" value="ALTERED INHERITANCE OF MITOCHONDRIA PROTEIN 9, MITOCHONDRIAL"/>
    <property type="match status" value="1"/>
</dbReference>
<dbReference type="SUPFAM" id="SSF56112">
    <property type="entry name" value="Protein kinase-like (PK-like)"/>
    <property type="match status" value="1"/>
</dbReference>
<name>A0A5N7DM57_9EURO</name>
<keyword evidence="4" id="KW-0809">Transit peptide</keyword>
<keyword evidence="8" id="KW-0808">Transferase</keyword>
<comment type="subcellular location">
    <subcellularLocation>
        <location evidence="1">Mitochondrion</location>
    </subcellularLocation>
</comment>
<evidence type="ECO:0000256" key="4">
    <source>
        <dbReference type="ARBA" id="ARBA00022946"/>
    </source>
</evidence>
<organism evidence="8 9">
    <name type="scientific">Aspergillus pseudonomiae</name>
    <dbReference type="NCBI Taxonomy" id="1506151"/>
    <lineage>
        <taxon>Eukaryota</taxon>
        <taxon>Fungi</taxon>
        <taxon>Dikarya</taxon>
        <taxon>Ascomycota</taxon>
        <taxon>Pezizomycotina</taxon>
        <taxon>Eurotiomycetes</taxon>
        <taxon>Eurotiomycetidae</taxon>
        <taxon>Eurotiales</taxon>
        <taxon>Aspergillaceae</taxon>
        <taxon>Aspergillus</taxon>
        <taxon>Aspergillus subgen. Circumdati</taxon>
    </lineage>
</organism>
<comment type="similarity">
    <text evidence="2">Belongs to the AIM9 family.</text>
</comment>
<evidence type="ECO:0000256" key="5">
    <source>
        <dbReference type="ARBA" id="ARBA00023128"/>
    </source>
</evidence>
<reference evidence="8 9" key="1">
    <citation type="submission" date="2019-04" db="EMBL/GenBank/DDBJ databases">
        <authorList>
            <consortium name="DOE Joint Genome Institute"/>
            <person name="Mondo S."/>
            <person name="Kjaerbolling I."/>
            <person name="Vesth T."/>
            <person name="Frisvad J.C."/>
            <person name="Nybo J.L."/>
            <person name="Theobald S."/>
            <person name="Kildgaard S."/>
            <person name="Isbrandt T."/>
            <person name="Kuo A."/>
            <person name="Sato A."/>
            <person name="Lyhne E.K."/>
            <person name="Kogle M.E."/>
            <person name="Wiebenga A."/>
            <person name="Kun R.S."/>
            <person name="Lubbers R.J."/>
            <person name="Makela M.R."/>
            <person name="Barry K."/>
            <person name="Chovatia M."/>
            <person name="Clum A."/>
            <person name="Daum C."/>
            <person name="Haridas S."/>
            <person name="He G."/>
            <person name="LaButti K."/>
            <person name="Lipzen A."/>
            <person name="Riley R."/>
            <person name="Salamov A."/>
            <person name="Simmons B.A."/>
            <person name="Magnuson J.K."/>
            <person name="Henrissat B."/>
            <person name="Mortensen U.H."/>
            <person name="Larsen T.O."/>
            <person name="Devries R.P."/>
            <person name="Grigoriev I.V."/>
            <person name="Machida M."/>
            <person name="Baker S.E."/>
            <person name="Andersen M.R."/>
            <person name="Cantor M.N."/>
            <person name="Hua S.X."/>
        </authorList>
    </citation>
    <scope>NUCLEOTIDE SEQUENCE [LARGE SCALE GENOMIC DNA]</scope>
    <source>
        <strain evidence="8 9">CBS 119388</strain>
    </source>
</reference>
<evidence type="ECO:0000256" key="2">
    <source>
        <dbReference type="ARBA" id="ARBA00005543"/>
    </source>
</evidence>
<dbReference type="InterPro" id="IPR051035">
    <property type="entry name" value="Mito_inheritance_9"/>
</dbReference>
<dbReference type="GO" id="GO:0016740">
    <property type="term" value="F:transferase activity"/>
    <property type="evidence" value="ECO:0007669"/>
    <property type="project" value="UniProtKB-KW"/>
</dbReference>
<dbReference type="Gene3D" id="3.90.1200.10">
    <property type="match status" value="1"/>
</dbReference>
<keyword evidence="9" id="KW-1185">Reference proteome</keyword>
<dbReference type="GO" id="GO:0005739">
    <property type="term" value="C:mitochondrion"/>
    <property type="evidence" value="ECO:0007669"/>
    <property type="project" value="UniProtKB-SubCell"/>
</dbReference>
<dbReference type="PANTHER" id="PTHR36091:SF1">
    <property type="entry name" value="ALTERED INHERITANCE OF MITOCHONDRIA PROTEIN 9, MITOCHONDRIAL"/>
    <property type="match status" value="1"/>
</dbReference>
<evidence type="ECO:0000256" key="6">
    <source>
        <dbReference type="ARBA" id="ARBA00031849"/>
    </source>
</evidence>
<evidence type="ECO:0000256" key="3">
    <source>
        <dbReference type="ARBA" id="ARBA00016197"/>
    </source>
</evidence>
<evidence type="ECO:0000259" key="7">
    <source>
        <dbReference type="Pfam" id="PF01636"/>
    </source>
</evidence>
<dbReference type="Proteomes" id="UP000325579">
    <property type="component" value="Unassembled WGS sequence"/>
</dbReference>
<evidence type="ECO:0000313" key="9">
    <source>
        <dbReference type="Proteomes" id="UP000325579"/>
    </source>
</evidence>
<proteinExistence type="inferred from homology"/>
<dbReference type="Gene3D" id="3.30.200.20">
    <property type="entry name" value="Phosphorylase Kinase, domain 1"/>
    <property type="match status" value="1"/>
</dbReference>
<protein>
    <recommendedName>
        <fullName evidence="3">Altered inheritance of mitochondria protein 9, mitochondrial</fullName>
    </recommendedName>
    <alternativeName>
        <fullName evidence="6">Found in mitochondrial proteome protein 29</fullName>
    </alternativeName>
</protein>
<dbReference type="AlphaFoldDB" id="A0A5N7DM57"/>
<dbReference type="EMBL" id="ML736748">
    <property type="protein sequence ID" value="KAE8407474.1"/>
    <property type="molecule type" value="Genomic_DNA"/>
</dbReference>
<feature type="domain" description="Aminoglycoside phosphotransferase" evidence="7">
    <location>
        <begin position="65"/>
        <end position="314"/>
    </location>
</feature>